<keyword evidence="2" id="KW-0732">Signal</keyword>
<dbReference type="Proteomes" id="UP000176294">
    <property type="component" value="Unassembled WGS sequence"/>
</dbReference>
<evidence type="ECO:0000256" key="1">
    <source>
        <dbReference type="SAM" id="MobiDB-lite"/>
    </source>
</evidence>
<feature type="region of interest" description="Disordered" evidence="1">
    <location>
        <begin position="146"/>
        <end position="198"/>
    </location>
</feature>
<feature type="domain" description="DUF4476" evidence="3">
    <location>
        <begin position="204"/>
        <end position="289"/>
    </location>
</feature>
<name>A0A1G1TAL7_9BACT</name>
<feature type="compositionally biased region" description="Polar residues" evidence="1">
    <location>
        <begin position="162"/>
        <end position="173"/>
    </location>
</feature>
<proteinExistence type="predicted"/>
<evidence type="ECO:0000256" key="2">
    <source>
        <dbReference type="SAM" id="SignalP"/>
    </source>
</evidence>
<dbReference type="Pfam" id="PF14771">
    <property type="entry name" value="DUF4476"/>
    <property type="match status" value="1"/>
</dbReference>
<keyword evidence="5" id="KW-1185">Reference proteome</keyword>
<protein>
    <recommendedName>
        <fullName evidence="3">DUF4476 domain-containing protein</fullName>
    </recommendedName>
</protein>
<dbReference type="AlphaFoldDB" id="A0A1G1TAL7"/>
<dbReference type="InterPro" id="IPR028011">
    <property type="entry name" value="DUF4476"/>
</dbReference>
<evidence type="ECO:0000313" key="4">
    <source>
        <dbReference type="EMBL" id="OGX87914.1"/>
    </source>
</evidence>
<feature type="signal peptide" evidence="2">
    <location>
        <begin position="1"/>
        <end position="37"/>
    </location>
</feature>
<accession>A0A1G1TAL7</accession>
<comment type="caution">
    <text evidence="4">The sequence shown here is derived from an EMBL/GenBank/DDBJ whole genome shotgun (WGS) entry which is preliminary data.</text>
</comment>
<organism evidence="4 5">
    <name type="scientific">Hymenobacter lapidarius</name>
    <dbReference type="NCBI Taxonomy" id="1908237"/>
    <lineage>
        <taxon>Bacteria</taxon>
        <taxon>Pseudomonadati</taxon>
        <taxon>Bacteroidota</taxon>
        <taxon>Cytophagia</taxon>
        <taxon>Cytophagales</taxon>
        <taxon>Hymenobacteraceae</taxon>
        <taxon>Hymenobacter</taxon>
    </lineage>
</organism>
<reference evidence="4 5" key="1">
    <citation type="submission" date="2016-08" db="EMBL/GenBank/DDBJ databases">
        <title>Hymenobacter coccineus sp. nov., Hymenobacter lapidarius sp. nov. and Hymenobacter glacialis sp. nov., isolated from Antarctic soil.</title>
        <authorList>
            <person name="Sedlacek I."/>
            <person name="Kralova S."/>
            <person name="Kyrova K."/>
            <person name="Maslanova I."/>
            <person name="Stankova E."/>
            <person name="Vrbovska V."/>
            <person name="Nemec M."/>
            <person name="Bartak M."/>
            <person name="Svec P."/>
            <person name="Busse H.-J."/>
            <person name="Pantucek R."/>
        </authorList>
    </citation>
    <scope>NUCLEOTIDE SEQUENCE [LARGE SCALE GENOMIC DNA]</scope>
    <source>
        <strain evidence="4 5">CCM 8643</strain>
    </source>
</reference>
<sequence>MAKYQLALRLVFSSSAMKKALLLALAGLVATIVPALAHPAPPANVNFASEQGVPFGLVLDGQPLTRGVARQVHVDRLAPGAHWADFTVPTARGGAVRFRSRVWLEPGLETTFVLIARPGRPLSLRQVSAVALYGRGGGYRNGYNQAYGQGQYNRPTPYGQASPGTNYPYSSNQNNGYDNDNPDGPDDPGYYPNSTGGSYRTLLPQDVDALMQTLQQRTSDASKLGIAKDALSQSSIQADDLKRLLRSLSFESSRVELAKFAYSRVADPQNFYRVYDSFDFDASVQEVQQAVSSQQRR</sequence>
<evidence type="ECO:0000313" key="5">
    <source>
        <dbReference type="Proteomes" id="UP000176294"/>
    </source>
</evidence>
<gene>
    <name evidence="4" type="ORF">BEN47_10310</name>
</gene>
<evidence type="ECO:0000259" key="3">
    <source>
        <dbReference type="Pfam" id="PF14771"/>
    </source>
</evidence>
<dbReference type="STRING" id="1908237.BEN47_10310"/>
<dbReference type="EMBL" id="MDZB01000073">
    <property type="protein sequence ID" value="OGX87914.1"/>
    <property type="molecule type" value="Genomic_DNA"/>
</dbReference>
<feature type="chain" id="PRO_5009579149" description="DUF4476 domain-containing protein" evidence="2">
    <location>
        <begin position="38"/>
        <end position="297"/>
    </location>
</feature>